<reference evidence="2" key="1">
    <citation type="journal article" date="2020" name="Stud. Mycol.">
        <title>101 Dothideomycetes genomes: a test case for predicting lifestyles and emergence of pathogens.</title>
        <authorList>
            <person name="Haridas S."/>
            <person name="Albert R."/>
            <person name="Binder M."/>
            <person name="Bloem J."/>
            <person name="Labutti K."/>
            <person name="Salamov A."/>
            <person name="Andreopoulos B."/>
            <person name="Baker S."/>
            <person name="Barry K."/>
            <person name="Bills G."/>
            <person name="Bluhm B."/>
            <person name="Cannon C."/>
            <person name="Castanera R."/>
            <person name="Culley D."/>
            <person name="Daum C."/>
            <person name="Ezra D."/>
            <person name="Gonzalez J."/>
            <person name="Henrissat B."/>
            <person name="Kuo A."/>
            <person name="Liang C."/>
            <person name="Lipzen A."/>
            <person name="Lutzoni F."/>
            <person name="Magnuson J."/>
            <person name="Mondo S."/>
            <person name="Nolan M."/>
            <person name="Ohm R."/>
            <person name="Pangilinan J."/>
            <person name="Park H.-J."/>
            <person name="Ramirez L."/>
            <person name="Alfaro M."/>
            <person name="Sun H."/>
            <person name="Tritt A."/>
            <person name="Yoshinaga Y."/>
            <person name="Zwiers L.-H."/>
            <person name="Turgeon B."/>
            <person name="Goodwin S."/>
            <person name="Spatafora J."/>
            <person name="Crous P."/>
            <person name="Grigoriev I."/>
        </authorList>
    </citation>
    <scope>NUCLEOTIDE SEQUENCE</scope>
    <source>
        <strain evidence="2">CBS 107.79</strain>
    </source>
</reference>
<evidence type="ECO:0000313" key="2">
    <source>
        <dbReference type="EMBL" id="KAF1978285.1"/>
    </source>
</evidence>
<dbReference type="OrthoDB" id="5412996at2759"/>
<keyword evidence="1" id="KW-0175">Coiled coil</keyword>
<feature type="coiled-coil region" evidence="1">
    <location>
        <begin position="56"/>
        <end position="87"/>
    </location>
</feature>
<dbReference type="Proteomes" id="UP000800036">
    <property type="component" value="Unassembled WGS sequence"/>
</dbReference>
<organism evidence="2 3">
    <name type="scientific">Bimuria novae-zelandiae CBS 107.79</name>
    <dbReference type="NCBI Taxonomy" id="1447943"/>
    <lineage>
        <taxon>Eukaryota</taxon>
        <taxon>Fungi</taxon>
        <taxon>Dikarya</taxon>
        <taxon>Ascomycota</taxon>
        <taxon>Pezizomycotina</taxon>
        <taxon>Dothideomycetes</taxon>
        <taxon>Pleosporomycetidae</taxon>
        <taxon>Pleosporales</taxon>
        <taxon>Massarineae</taxon>
        <taxon>Didymosphaeriaceae</taxon>
        <taxon>Bimuria</taxon>
    </lineage>
</organism>
<name>A0A6A5VN20_9PLEO</name>
<gene>
    <name evidence="2" type="ORF">BU23DRAFT_564519</name>
</gene>
<sequence>MSDGKFWFHALIESCYDADYSPPWKALRKLIPNVDKRGHLPEPYRRAFVDDKLADLATYNRSRKEMQAEKDAENNRKERELDDAIRRILAKEPDNFLALKLAS</sequence>
<evidence type="ECO:0000256" key="1">
    <source>
        <dbReference type="SAM" id="Coils"/>
    </source>
</evidence>
<protein>
    <recommendedName>
        <fullName evidence="4">FF domain-containing protein</fullName>
    </recommendedName>
</protein>
<dbReference type="EMBL" id="ML976661">
    <property type="protein sequence ID" value="KAF1978285.1"/>
    <property type="molecule type" value="Genomic_DNA"/>
</dbReference>
<dbReference type="AlphaFoldDB" id="A0A6A5VN20"/>
<proteinExistence type="predicted"/>
<evidence type="ECO:0000313" key="3">
    <source>
        <dbReference type="Proteomes" id="UP000800036"/>
    </source>
</evidence>
<keyword evidence="3" id="KW-1185">Reference proteome</keyword>
<accession>A0A6A5VN20</accession>
<evidence type="ECO:0008006" key="4">
    <source>
        <dbReference type="Google" id="ProtNLM"/>
    </source>
</evidence>